<proteinExistence type="predicted"/>
<organism evidence="1 2">
    <name type="scientific">Tanacetum coccineum</name>
    <dbReference type="NCBI Taxonomy" id="301880"/>
    <lineage>
        <taxon>Eukaryota</taxon>
        <taxon>Viridiplantae</taxon>
        <taxon>Streptophyta</taxon>
        <taxon>Embryophyta</taxon>
        <taxon>Tracheophyta</taxon>
        <taxon>Spermatophyta</taxon>
        <taxon>Magnoliopsida</taxon>
        <taxon>eudicotyledons</taxon>
        <taxon>Gunneridae</taxon>
        <taxon>Pentapetalae</taxon>
        <taxon>asterids</taxon>
        <taxon>campanulids</taxon>
        <taxon>Asterales</taxon>
        <taxon>Asteraceae</taxon>
        <taxon>Asteroideae</taxon>
        <taxon>Anthemideae</taxon>
        <taxon>Anthemidinae</taxon>
        <taxon>Tanacetum</taxon>
    </lineage>
</organism>
<name>A0ABQ5E0P9_9ASTR</name>
<gene>
    <name evidence="1" type="ORF">Tco_0952922</name>
</gene>
<evidence type="ECO:0000313" key="2">
    <source>
        <dbReference type="Proteomes" id="UP001151760"/>
    </source>
</evidence>
<accession>A0ABQ5E0P9</accession>
<protein>
    <submittedName>
        <fullName evidence="1">Uncharacterized protein</fullName>
    </submittedName>
</protein>
<comment type="caution">
    <text evidence="1">The sequence shown here is derived from an EMBL/GenBank/DDBJ whole genome shotgun (WGS) entry which is preliminary data.</text>
</comment>
<evidence type="ECO:0000313" key="1">
    <source>
        <dbReference type="EMBL" id="GJT44207.1"/>
    </source>
</evidence>
<dbReference type="Proteomes" id="UP001151760">
    <property type="component" value="Unassembled WGS sequence"/>
</dbReference>
<dbReference type="EMBL" id="BQNB010015793">
    <property type="protein sequence ID" value="GJT44207.1"/>
    <property type="molecule type" value="Genomic_DNA"/>
</dbReference>
<reference evidence="1" key="2">
    <citation type="submission" date="2022-01" db="EMBL/GenBank/DDBJ databases">
        <authorList>
            <person name="Yamashiro T."/>
            <person name="Shiraishi A."/>
            <person name="Satake H."/>
            <person name="Nakayama K."/>
        </authorList>
    </citation>
    <scope>NUCLEOTIDE SEQUENCE</scope>
</reference>
<keyword evidence="2" id="KW-1185">Reference proteome</keyword>
<reference evidence="1" key="1">
    <citation type="journal article" date="2022" name="Int. J. Mol. Sci.">
        <title>Draft Genome of Tanacetum Coccineum: Genomic Comparison of Closely Related Tanacetum-Family Plants.</title>
        <authorList>
            <person name="Yamashiro T."/>
            <person name="Shiraishi A."/>
            <person name="Nakayama K."/>
            <person name="Satake H."/>
        </authorList>
    </citation>
    <scope>NUCLEOTIDE SEQUENCE</scope>
</reference>
<sequence>MVEVVGSLKVVVLRSEVVAVMTKVLVEMVGEEVPWSSRESKSACGEVGGVEKISSTGSKLMDRGEECFKVELVPVEGRLVEVEMTLV</sequence>